<feature type="transmembrane region" description="Helical" evidence="8">
    <location>
        <begin position="520"/>
        <end position="542"/>
    </location>
</feature>
<gene>
    <name evidence="10" type="ORF">Daus18300_010293</name>
</gene>
<evidence type="ECO:0000313" key="11">
    <source>
        <dbReference type="Proteomes" id="UP001583177"/>
    </source>
</evidence>
<evidence type="ECO:0000256" key="5">
    <source>
        <dbReference type="ARBA" id="ARBA00022989"/>
    </source>
</evidence>
<dbReference type="Pfam" id="PF03600">
    <property type="entry name" value="CitMHS"/>
    <property type="match status" value="1"/>
</dbReference>
<comment type="subcellular location">
    <subcellularLocation>
        <location evidence="1">Cell membrane</location>
        <topology evidence="1">Multi-pass membrane protein</topology>
    </subcellularLocation>
</comment>
<feature type="transmembrane region" description="Helical" evidence="8">
    <location>
        <begin position="244"/>
        <end position="268"/>
    </location>
</feature>
<feature type="transmembrane region" description="Helical" evidence="8">
    <location>
        <begin position="126"/>
        <end position="146"/>
    </location>
</feature>
<keyword evidence="4 8" id="KW-0812">Transmembrane</keyword>
<evidence type="ECO:0000256" key="4">
    <source>
        <dbReference type="ARBA" id="ARBA00022692"/>
    </source>
</evidence>
<evidence type="ECO:0000256" key="6">
    <source>
        <dbReference type="ARBA" id="ARBA00023136"/>
    </source>
</evidence>
<name>A0ABR3WBJ5_9PEZI</name>
<dbReference type="InterPro" id="IPR004680">
    <property type="entry name" value="Cit_transptr-like_dom"/>
</dbReference>
<feature type="compositionally biased region" description="Polar residues" evidence="7">
    <location>
        <begin position="422"/>
        <end position="437"/>
    </location>
</feature>
<evidence type="ECO:0000259" key="9">
    <source>
        <dbReference type="Pfam" id="PF03600"/>
    </source>
</evidence>
<evidence type="ECO:0000256" key="2">
    <source>
        <dbReference type="ARBA" id="ARBA00022448"/>
    </source>
</evidence>
<feature type="transmembrane region" description="Helical" evidence="8">
    <location>
        <begin position="166"/>
        <end position="195"/>
    </location>
</feature>
<dbReference type="PANTHER" id="PTHR43302">
    <property type="entry name" value="TRANSPORTER ARSB-RELATED"/>
    <property type="match status" value="1"/>
</dbReference>
<accession>A0ABR3WBJ5</accession>
<evidence type="ECO:0000256" key="8">
    <source>
        <dbReference type="SAM" id="Phobius"/>
    </source>
</evidence>
<organism evidence="10 11">
    <name type="scientific">Diaporthe australafricana</name>
    <dbReference type="NCBI Taxonomy" id="127596"/>
    <lineage>
        <taxon>Eukaryota</taxon>
        <taxon>Fungi</taxon>
        <taxon>Dikarya</taxon>
        <taxon>Ascomycota</taxon>
        <taxon>Pezizomycotina</taxon>
        <taxon>Sordariomycetes</taxon>
        <taxon>Sordariomycetidae</taxon>
        <taxon>Diaporthales</taxon>
        <taxon>Diaporthaceae</taxon>
        <taxon>Diaporthe</taxon>
    </lineage>
</organism>
<dbReference type="EMBL" id="JAWRVE010000112">
    <property type="protein sequence ID" value="KAL1857535.1"/>
    <property type="molecule type" value="Genomic_DNA"/>
</dbReference>
<comment type="caution">
    <text evidence="10">The sequence shown here is derived from an EMBL/GenBank/DDBJ whole genome shotgun (WGS) entry which is preliminary data.</text>
</comment>
<sequence length="699" mass="77058">MSESAISLDVDDIKEWRSIVTLIVFVLTNLAVLFPFDVPIYLPRLLVEGTSRLLRRLRVISPQDSHHALEGYALGKPKAFTRLLLPINFLTAPIIADLFLLAILAIGREEVAAGTIGAHHINPIDIMVFFITLAYIAISIDASGLIRYLAFKVLQWGGKAGHKLFFYLYTFFFALGSFIGNDPIILSGTPFLAYMTRVSSNIEHPRAWIHTQFAIANVASAILVSSNPTNLVLAGAFQIKFVEYTANMIVPVIFTAILLLPCLLYIVFRKDSLVPKAITMHALPEEIRARKPVNPNIPNARGNPEDQEDEDKKLMELEEILNPYLDKTSATVGAVIMAATLITVLVLNAVSASSGEHPVFWVTLPAAFVMFCWDVTFGWIHRAKTREIARRGREEAETVRAERLLREQEAAGRDTDQHRRLSSSQDTNSGALNSEKTTSQDRDRGLEGADITTMAARPGEINEKSGPHNDSSGMRQNGRVEPASEKRDAATVPGYEKHPRTLASASDGAHSWCQETFPTVTAVLSLLPFALVPFAFAMFVLVEALVTKGWVPVFAYGWDHWVNKTGVIGAIGGMGFLSVILCNFAGTNIGTTILLSRVIQAWAEIHNQNGIPISDRTFWATVYAMALGVNYGAFSTAFSASLAGMLWRDILARKNIKVRQIEFARVNFPIIAISMIIGSVILIGEVYIMRSDTRPYSLG</sequence>
<feature type="transmembrane region" description="Helical" evidence="8">
    <location>
        <begin position="330"/>
        <end position="353"/>
    </location>
</feature>
<proteinExistence type="predicted"/>
<evidence type="ECO:0000313" key="10">
    <source>
        <dbReference type="EMBL" id="KAL1857535.1"/>
    </source>
</evidence>
<evidence type="ECO:0000256" key="7">
    <source>
        <dbReference type="SAM" id="MobiDB-lite"/>
    </source>
</evidence>
<keyword evidence="3" id="KW-1003">Cell membrane</keyword>
<dbReference type="Proteomes" id="UP001583177">
    <property type="component" value="Unassembled WGS sequence"/>
</dbReference>
<feature type="compositionally biased region" description="Basic and acidic residues" evidence="7">
    <location>
        <begin position="438"/>
        <end position="447"/>
    </location>
</feature>
<feature type="transmembrane region" description="Helical" evidence="8">
    <location>
        <begin position="622"/>
        <end position="647"/>
    </location>
</feature>
<feature type="transmembrane region" description="Helical" evidence="8">
    <location>
        <begin position="83"/>
        <end position="106"/>
    </location>
</feature>
<keyword evidence="11" id="KW-1185">Reference proteome</keyword>
<keyword evidence="5 8" id="KW-1133">Transmembrane helix</keyword>
<feature type="domain" description="Citrate transporter-like" evidence="9">
    <location>
        <begin position="123"/>
        <end position="368"/>
    </location>
</feature>
<feature type="region of interest" description="Disordered" evidence="7">
    <location>
        <begin position="390"/>
        <end position="502"/>
    </location>
</feature>
<keyword evidence="6 8" id="KW-0472">Membrane</keyword>
<evidence type="ECO:0000256" key="3">
    <source>
        <dbReference type="ARBA" id="ARBA00022475"/>
    </source>
</evidence>
<evidence type="ECO:0000256" key="1">
    <source>
        <dbReference type="ARBA" id="ARBA00004651"/>
    </source>
</evidence>
<feature type="transmembrane region" description="Helical" evidence="8">
    <location>
        <begin position="668"/>
        <end position="689"/>
    </location>
</feature>
<protein>
    <recommendedName>
        <fullName evidence="9">Citrate transporter-like domain-containing protein</fullName>
    </recommendedName>
</protein>
<feature type="transmembrane region" description="Helical" evidence="8">
    <location>
        <begin position="20"/>
        <end position="42"/>
    </location>
</feature>
<feature type="compositionally biased region" description="Basic and acidic residues" evidence="7">
    <location>
        <begin position="482"/>
        <end position="499"/>
    </location>
</feature>
<reference evidence="10 11" key="1">
    <citation type="journal article" date="2024" name="IMA Fungus">
        <title>IMA Genome - F19 : A genome assembly and annotation guide to empower mycologists, including annotated draft genome sequences of Ceratocystis pirilliformis, Diaporthe australafricana, Fusarium ophioides, Paecilomyces lecythidis, and Sporothrix stenoceras.</title>
        <authorList>
            <person name="Aylward J."/>
            <person name="Wilson A.M."/>
            <person name="Visagie C.M."/>
            <person name="Spraker J."/>
            <person name="Barnes I."/>
            <person name="Buitendag C."/>
            <person name="Ceriani C."/>
            <person name="Del Mar Angel L."/>
            <person name="du Plessis D."/>
            <person name="Fuchs T."/>
            <person name="Gasser K."/>
            <person name="Kramer D."/>
            <person name="Li W."/>
            <person name="Munsamy K."/>
            <person name="Piso A."/>
            <person name="Price J.L."/>
            <person name="Sonnekus B."/>
            <person name="Thomas C."/>
            <person name="van der Nest A."/>
            <person name="van Dijk A."/>
            <person name="van Heerden A."/>
            <person name="van Vuuren N."/>
            <person name="Yilmaz N."/>
            <person name="Duong T.A."/>
            <person name="van der Merwe N.A."/>
            <person name="Wingfield M.J."/>
            <person name="Wingfield B.D."/>
        </authorList>
    </citation>
    <scope>NUCLEOTIDE SEQUENCE [LARGE SCALE GENOMIC DNA]</scope>
    <source>
        <strain evidence="10 11">CMW 18300</strain>
    </source>
</reference>
<feature type="transmembrane region" description="Helical" evidence="8">
    <location>
        <begin position="359"/>
        <end position="380"/>
    </location>
</feature>
<feature type="compositionally biased region" description="Basic and acidic residues" evidence="7">
    <location>
        <begin position="390"/>
        <end position="419"/>
    </location>
</feature>
<dbReference type="PANTHER" id="PTHR43302:SF5">
    <property type="entry name" value="TRANSPORTER ARSB-RELATED"/>
    <property type="match status" value="1"/>
</dbReference>
<keyword evidence="2" id="KW-0813">Transport</keyword>